<proteinExistence type="predicted"/>
<feature type="domain" description="J" evidence="8">
    <location>
        <begin position="21"/>
        <end position="86"/>
    </location>
</feature>
<dbReference type="PANTHER" id="PTHR44340:SF1">
    <property type="entry name" value="DNAJ HOMOLOG SUBFAMILY C MEMBER 10"/>
    <property type="match status" value="1"/>
</dbReference>
<dbReference type="Proteomes" id="UP000783686">
    <property type="component" value="Unassembled WGS sequence"/>
</dbReference>
<dbReference type="GO" id="GO:0006914">
    <property type="term" value="P:autophagy"/>
    <property type="evidence" value="ECO:0007669"/>
    <property type="project" value="UniProtKB-KW"/>
</dbReference>
<dbReference type="InterPro" id="IPR018253">
    <property type="entry name" value="DnaJ_domain_CS"/>
</dbReference>
<evidence type="ECO:0000259" key="9">
    <source>
        <dbReference type="PROSITE" id="PS51352"/>
    </source>
</evidence>
<accession>A0A811JRW1</accession>
<dbReference type="EMBL" id="CAJFCW020000001">
    <property type="protein sequence ID" value="CAG9080127.1"/>
    <property type="molecule type" value="Genomic_DNA"/>
</dbReference>
<dbReference type="AlphaFoldDB" id="A0A811JRW1"/>
<comment type="function">
    <text evidence="5">Plays an important role in regulating the size of autophagosomes during the formation process.</text>
</comment>
<comment type="subcellular location">
    <subcellularLocation>
        <location evidence="1">Endoplasmic reticulum membrane</location>
        <topology evidence="1">Single-pass type IV membrane protein</topology>
    </subcellularLocation>
</comment>
<dbReference type="SMART" id="SM00271">
    <property type="entry name" value="DnaJ"/>
    <property type="match status" value="1"/>
</dbReference>
<evidence type="ECO:0000256" key="6">
    <source>
        <dbReference type="ARBA" id="ARBA00035043"/>
    </source>
</evidence>
<dbReference type="PROSITE" id="PS00636">
    <property type="entry name" value="DNAJ_1"/>
    <property type="match status" value="1"/>
</dbReference>
<dbReference type="OrthoDB" id="5810603at2759"/>
<dbReference type="GO" id="GO:0036498">
    <property type="term" value="P:IRE1-mediated unfolded protein response"/>
    <property type="evidence" value="ECO:0007669"/>
    <property type="project" value="TreeGrafter"/>
</dbReference>
<dbReference type="GO" id="GO:0051787">
    <property type="term" value="F:misfolded protein binding"/>
    <property type="evidence" value="ECO:0007669"/>
    <property type="project" value="TreeGrafter"/>
</dbReference>
<dbReference type="PROSITE" id="PS51352">
    <property type="entry name" value="THIOREDOXIN_2"/>
    <property type="match status" value="3"/>
</dbReference>
<dbReference type="GO" id="GO:0016671">
    <property type="term" value="F:oxidoreductase activity, acting on a sulfur group of donors, disulfide as acceptor"/>
    <property type="evidence" value="ECO:0007669"/>
    <property type="project" value="TreeGrafter"/>
</dbReference>
<dbReference type="Pfam" id="PF00226">
    <property type="entry name" value="DnaJ"/>
    <property type="match status" value="1"/>
</dbReference>
<dbReference type="GO" id="GO:0005789">
    <property type="term" value="C:endoplasmic reticulum membrane"/>
    <property type="evidence" value="ECO:0007669"/>
    <property type="project" value="UniProtKB-SubCell"/>
</dbReference>
<dbReference type="PRINTS" id="PR00421">
    <property type="entry name" value="THIOREDOXIN"/>
</dbReference>
<dbReference type="SUPFAM" id="SSF52833">
    <property type="entry name" value="Thioredoxin-like"/>
    <property type="match status" value="4"/>
</dbReference>
<evidence type="ECO:0000256" key="7">
    <source>
        <dbReference type="SAM" id="SignalP"/>
    </source>
</evidence>
<comment type="caution">
    <text evidence="10">The sequence shown here is derived from an EMBL/GenBank/DDBJ whole genome shotgun (WGS) entry which is preliminary data.</text>
</comment>
<dbReference type="EMBL" id="CAJFDH010000001">
    <property type="protein sequence ID" value="CAD5206006.1"/>
    <property type="molecule type" value="Genomic_DNA"/>
</dbReference>
<gene>
    <name evidence="10" type="ORF">BOKJ2_LOCUS690</name>
</gene>
<evidence type="ECO:0000256" key="5">
    <source>
        <dbReference type="ARBA" id="ARBA00035002"/>
    </source>
</evidence>
<feature type="chain" id="PRO_5035681358" description="DnaJ homolog subfamily C member 10" evidence="7">
    <location>
        <begin position="21"/>
        <end position="787"/>
    </location>
</feature>
<evidence type="ECO:0000256" key="2">
    <source>
        <dbReference type="ARBA" id="ARBA00020920"/>
    </source>
</evidence>
<dbReference type="InterPro" id="IPR036249">
    <property type="entry name" value="Thioredoxin-like_sf"/>
</dbReference>
<dbReference type="Pfam" id="PF00085">
    <property type="entry name" value="Thioredoxin"/>
    <property type="match status" value="4"/>
</dbReference>
<keyword evidence="4" id="KW-0072">Autophagy</keyword>
<keyword evidence="7" id="KW-0732">Signal</keyword>
<dbReference type="FunFam" id="1.10.287.110:FF:000029">
    <property type="entry name" value="DnaJ homolog subfamily C member 10"/>
    <property type="match status" value="1"/>
</dbReference>
<protein>
    <recommendedName>
        <fullName evidence="2">DnaJ homolog subfamily C member 10</fullName>
    </recommendedName>
    <alternativeName>
        <fullName evidence="3">DnaJ homolog subfamily C member 16</fullName>
    </alternativeName>
    <alternativeName>
        <fullName evidence="6">Endoplasmic reticulum DNA J domain-containing protein 8</fullName>
    </alternativeName>
</protein>
<feature type="domain" description="Thioredoxin" evidence="9">
    <location>
        <begin position="90"/>
        <end position="220"/>
    </location>
</feature>
<dbReference type="Gene3D" id="1.10.287.110">
    <property type="entry name" value="DnaJ domain"/>
    <property type="match status" value="1"/>
</dbReference>
<organism evidence="10 11">
    <name type="scientific">Bursaphelenchus okinawaensis</name>
    <dbReference type="NCBI Taxonomy" id="465554"/>
    <lineage>
        <taxon>Eukaryota</taxon>
        <taxon>Metazoa</taxon>
        <taxon>Ecdysozoa</taxon>
        <taxon>Nematoda</taxon>
        <taxon>Chromadorea</taxon>
        <taxon>Rhabditida</taxon>
        <taxon>Tylenchina</taxon>
        <taxon>Tylenchomorpha</taxon>
        <taxon>Aphelenchoidea</taxon>
        <taxon>Aphelenchoididae</taxon>
        <taxon>Bursaphelenchus</taxon>
    </lineage>
</organism>
<dbReference type="PANTHER" id="PTHR44340">
    <property type="entry name" value="DNAJ HOMOLOG SUBFAMILY C MEMBER 10"/>
    <property type="match status" value="1"/>
</dbReference>
<dbReference type="InterPro" id="IPR001623">
    <property type="entry name" value="DnaJ_domain"/>
</dbReference>
<dbReference type="GO" id="GO:0005788">
    <property type="term" value="C:endoplasmic reticulum lumen"/>
    <property type="evidence" value="ECO:0007669"/>
    <property type="project" value="TreeGrafter"/>
</dbReference>
<dbReference type="PRINTS" id="PR00625">
    <property type="entry name" value="JDOMAIN"/>
</dbReference>
<sequence length="787" mass="90990">MFRQLLLGSLLIPLIILSDADYYKLLGVKRNADDRTIRRAFKKLAITKHPDKDPDNPNAHDEFIKINRAYEVLKDPELRRKYDQFGEKGLKDDQGAGNQYQSWDFYNDKFGIYDDDPEIVTLNRNDFQQKVSSSGDLWFINFYSTFCSHCHELAPTWREFARKFHGTIKVGAVNCAEDPVLCQSQHVRGYPSLVVYPEHGFFQGQRTLEALSDFIVEMIRVEIHHLTNRNYEALSKEWQPYLNRPWLVDFCDENDRCMDKMERKVLAHKLKDVVNVGVVNCGSNPDRLCENLRSNGMAFYPIGKLDKGHGVVINGFEINDIYAEVIEQLNPVQELTNEEYKTLLDTMEETRPQDQLVIFTTSDNVRTYQTGEYKKLPYLVEDTIVRVADCGTLSDNCDGLQLGKLPKVVLFRASGHYLISYGRKDTMEDALIFVKTAKKTSMISLTENLFDELHAKYDKDIENVWMVDFFAPWCHPCMLSLVELSQLPEDIEGRKLKIGIIDCDIYKRLCQEHDVQSYPTSMLLYGSVFPKLIGFHGKDAVVEFVQEAFHPSVVELNPVSFDEFIVQKQDTEIWVVDFFAPWCGPCQQLAPEFKKAARLMQEQNEMISFGTVNCDEHRELCKSNGIRGYPTVRVYTMNGGQAFDYPQNWWRDHRTMIRWFSQYLPSVVEELNDETMNVVMNEDVKIPWLIDFWAPWCGHCVQFAPVYEQAARMLEGHVKFGKVNCVDYAHLCSQAAVQAYPTIKLYSQGRRNPAGGIRLHAQEANQLVDLVQRVLGQYGWSHVRDEL</sequence>
<dbReference type="Gene3D" id="3.40.30.10">
    <property type="entry name" value="Glutaredoxin"/>
    <property type="match status" value="6"/>
</dbReference>
<dbReference type="InterPro" id="IPR052460">
    <property type="entry name" value="ER_disulfide_reductase"/>
</dbReference>
<dbReference type="SUPFAM" id="SSF46565">
    <property type="entry name" value="Chaperone J-domain"/>
    <property type="match status" value="1"/>
</dbReference>
<dbReference type="PROSITE" id="PS50076">
    <property type="entry name" value="DNAJ_2"/>
    <property type="match status" value="1"/>
</dbReference>
<feature type="signal peptide" evidence="7">
    <location>
        <begin position="1"/>
        <end position="20"/>
    </location>
</feature>
<keyword evidence="11" id="KW-1185">Reference proteome</keyword>
<feature type="domain" description="Thioredoxin" evidence="9">
    <location>
        <begin position="535"/>
        <end position="665"/>
    </location>
</feature>
<evidence type="ECO:0000313" key="10">
    <source>
        <dbReference type="EMBL" id="CAD5206006.1"/>
    </source>
</evidence>
<dbReference type="InterPro" id="IPR017937">
    <property type="entry name" value="Thioredoxin_CS"/>
</dbReference>
<evidence type="ECO:0000313" key="11">
    <source>
        <dbReference type="Proteomes" id="UP000614601"/>
    </source>
</evidence>
<name>A0A811JRW1_9BILA</name>
<evidence type="ECO:0000259" key="8">
    <source>
        <dbReference type="PROSITE" id="PS50076"/>
    </source>
</evidence>
<evidence type="ECO:0000256" key="3">
    <source>
        <dbReference type="ARBA" id="ARBA00020921"/>
    </source>
</evidence>
<dbReference type="GO" id="GO:0015035">
    <property type="term" value="F:protein-disulfide reductase activity"/>
    <property type="evidence" value="ECO:0007669"/>
    <property type="project" value="TreeGrafter"/>
</dbReference>
<reference evidence="10" key="1">
    <citation type="submission" date="2020-09" db="EMBL/GenBank/DDBJ databases">
        <authorList>
            <person name="Kikuchi T."/>
        </authorList>
    </citation>
    <scope>NUCLEOTIDE SEQUENCE</scope>
    <source>
        <strain evidence="10">SH1</strain>
    </source>
</reference>
<dbReference type="CDD" id="cd06257">
    <property type="entry name" value="DnaJ"/>
    <property type="match status" value="1"/>
</dbReference>
<feature type="domain" description="Thioredoxin" evidence="9">
    <location>
        <begin position="667"/>
        <end position="773"/>
    </location>
</feature>
<dbReference type="InterPro" id="IPR036869">
    <property type="entry name" value="J_dom_sf"/>
</dbReference>
<dbReference type="Proteomes" id="UP000614601">
    <property type="component" value="Unassembled WGS sequence"/>
</dbReference>
<dbReference type="InterPro" id="IPR013766">
    <property type="entry name" value="Thioredoxin_domain"/>
</dbReference>
<evidence type="ECO:0000256" key="1">
    <source>
        <dbReference type="ARBA" id="ARBA00004163"/>
    </source>
</evidence>
<dbReference type="PROSITE" id="PS00194">
    <property type="entry name" value="THIOREDOXIN_1"/>
    <property type="match status" value="2"/>
</dbReference>
<evidence type="ECO:0000256" key="4">
    <source>
        <dbReference type="ARBA" id="ARBA00023006"/>
    </source>
</evidence>